<evidence type="ECO:0000313" key="8">
    <source>
        <dbReference type="Proteomes" id="UP000253817"/>
    </source>
</evidence>
<reference evidence="9" key="2">
    <citation type="submission" date="2018-05" db="EMBL/GenBank/DDBJ databases">
        <title>Genome Sequencing of selected type strains of the family Eggerthellaceae.</title>
        <authorList>
            <person name="Danylec N."/>
            <person name="Stoll D.A."/>
            <person name="Doetsch A."/>
            <person name="Huch M."/>
        </authorList>
    </citation>
    <scope>NUCLEOTIDE SEQUENCE [LARGE SCALE GENOMIC DNA]</scope>
    <source>
        <strain evidence="9">DSM 16107</strain>
    </source>
</reference>
<organism evidence="7 9">
    <name type="scientific">Eggerthella sinensis</name>
    <dbReference type="NCBI Taxonomy" id="242230"/>
    <lineage>
        <taxon>Bacteria</taxon>
        <taxon>Bacillati</taxon>
        <taxon>Actinomycetota</taxon>
        <taxon>Coriobacteriia</taxon>
        <taxon>Eggerthellales</taxon>
        <taxon>Eggerthellaceae</taxon>
        <taxon>Eggerthella</taxon>
    </lineage>
</organism>
<name>A0A3N0J1P5_9ACTN</name>
<dbReference type="GO" id="GO:0003700">
    <property type="term" value="F:DNA-binding transcription factor activity"/>
    <property type="evidence" value="ECO:0007669"/>
    <property type="project" value="InterPro"/>
</dbReference>
<accession>A0A3N0J1P5</accession>
<dbReference type="Proteomes" id="UP000253817">
    <property type="component" value="Unassembled WGS sequence"/>
</dbReference>
<dbReference type="InterPro" id="IPR036388">
    <property type="entry name" value="WH-like_DNA-bd_sf"/>
</dbReference>
<dbReference type="InterPro" id="IPR000847">
    <property type="entry name" value="LysR_HTH_N"/>
</dbReference>
<keyword evidence="4" id="KW-0804">Transcription</keyword>
<dbReference type="EMBL" id="QICC01000009">
    <property type="protein sequence ID" value="RNM42620.1"/>
    <property type="molecule type" value="Genomic_DNA"/>
</dbReference>
<evidence type="ECO:0000256" key="2">
    <source>
        <dbReference type="ARBA" id="ARBA00023015"/>
    </source>
</evidence>
<dbReference type="PANTHER" id="PTHR30346:SF28">
    <property type="entry name" value="HTH-TYPE TRANSCRIPTIONAL REGULATOR CYNR"/>
    <property type="match status" value="1"/>
</dbReference>
<dbReference type="Proteomes" id="UP000270112">
    <property type="component" value="Unassembled WGS sequence"/>
</dbReference>
<dbReference type="PANTHER" id="PTHR30346">
    <property type="entry name" value="TRANSCRIPTIONAL DUAL REGULATOR HCAR-RELATED"/>
    <property type="match status" value="1"/>
</dbReference>
<dbReference type="SUPFAM" id="SSF53850">
    <property type="entry name" value="Periplasmic binding protein-like II"/>
    <property type="match status" value="1"/>
</dbReference>
<dbReference type="Pfam" id="PF00126">
    <property type="entry name" value="HTH_1"/>
    <property type="match status" value="1"/>
</dbReference>
<dbReference type="GO" id="GO:0032993">
    <property type="term" value="C:protein-DNA complex"/>
    <property type="evidence" value="ECO:0007669"/>
    <property type="project" value="TreeGrafter"/>
</dbReference>
<dbReference type="GO" id="GO:0003677">
    <property type="term" value="F:DNA binding"/>
    <property type="evidence" value="ECO:0007669"/>
    <property type="project" value="UniProtKB-KW"/>
</dbReference>
<evidence type="ECO:0000256" key="4">
    <source>
        <dbReference type="ARBA" id="ARBA00023163"/>
    </source>
</evidence>
<keyword evidence="2" id="KW-0805">Transcription regulation</keyword>
<gene>
    <name evidence="6" type="ORF">C1876_00235</name>
    <name evidence="7" type="ORF">DMP09_03915</name>
</gene>
<dbReference type="RefSeq" id="WP_114544714.1">
    <property type="nucleotide sequence ID" value="NZ_CALJMG010000183.1"/>
</dbReference>
<comment type="similarity">
    <text evidence="1">Belongs to the LysR transcriptional regulatory family.</text>
</comment>
<sequence length="331" mass="37298">MDIDIYREFTVLATHRSFVSAARDLNMSQPSLSRHMNAFAKELGCQLFYETRPLSLTAAGEVVLKYAGKIIRDQKNMLAELDQLPTALGNRILIIDLFPTNALYVGINEATKLAKQKYPGLRVELINMDSSGMNAQQMVEMGKIDISIETTISDGLPPVEPKVPDTLQTIWIPEFHGELVVGVAKDSPLATQPTLKLSDLAQSRFILQANRHSERFREDFIRICSARGFYPNITLVPADSQMEFYGTHPGDGIHLLTKVDRKYNPLISSLLKQYVKIRSIEDACYVDSYALMNNYPDRPELEFFAEHLRQHAEAMRSEVCPDQNAVDIDGC</sequence>
<dbReference type="Gene3D" id="1.10.10.10">
    <property type="entry name" value="Winged helix-like DNA-binding domain superfamily/Winged helix DNA-binding domain"/>
    <property type="match status" value="1"/>
</dbReference>
<dbReference type="InterPro" id="IPR005119">
    <property type="entry name" value="LysR_subst-bd"/>
</dbReference>
<dbReference type="OrthoDB" id="3171102at2"/>
<keyword evidence="8" id="KW-1185">Reference proteome</keyword>
<reference evidence="6 8" key="1">
    <citation type="journal article" date="2018" name="Elife">
        <title>Discovery and characterization of a prevalent human gut bacterial enzyme sufficient for the inactivation of a family of plant toxins.</title>
        <authorList>
            <person name="Koppel N."/>
            <person name="Bisanz J.E."/>
            <person name="Pandelia M.E."/>
            <person name="Turnbaugh P.J."/>
            <person name="Balskus E.P."/>
        </authorList>
    </citation>
    <scope>NUCLEOTIDE SEQUENCE [LARGE SCALE GENOMIC DNA]</scope>
    <source>
        <strain evidence="6 8">DSM 16107</strain>
    </source>
</reference>
<evidence type="ECO:0000313" key="7">
    <source>
        <dbReference type="EMBL" id="RNM42620.1"/>
    </source>
</evidence>
<proteinExistence type="inferred from homology"/>
<evidence type="ECO:0000313" key="9">
    <source>
        <dbReference type="Proteomes" id="UP000270112"/>
    </source>
</evidence>
<protein>
    <recommendedName>
        <fullName evidence="5">HTH lysR-type domain-containing protein</fullName>
    </recommendedName>
</protein>
<reference evidence="7" key="3">
    <citation type="journal article" date="2019" name="Microbiol. Resour. Announc.">
        <title>Draft Genome Sequences of Type Strains of Gordonibacter faecihominis, Paraeggerthella hongkongensis, Parvibacter caecicola,Slackia equolifaciens, Slackia faecicanis, and Slackia isoflavoniconvertens.</title>
        <authorList>
            <person name="Danylec N."/>
            <person name="Stoll D.A."/>
            <person name="Dotsch A."/>
            <person name="Huch M."/>
        </authorList>
    </citation>
    <scope>NUCLEOTIDE SEQUENCE</scope>
    <source>
        <strain evidence="7">DSM 16107</strain>
    </source>
</reference>
<dbReference type="SUPFAM" id="SSF46785">
    <property type="entry name" value="Winged helix' DNA-binding domain"/>
    <property type="match status" value="1"/>
</dbReference>
<evidence type="ECO:0000256" key="3">
    <source>
        <dbReference type="ARBA" id="ARBA00023125"/>
    </source>
</evidence>
<dbReference type="PROSITE" id="PS50931">
    <property type="entry name" value="HTH_LYSR"/>
    <property type="match status" value="1"/>
</dbReference>
<dbReference type="InterPro" id="IPR036390">
    <property type="entry name" value="WH_DNA-bd_sf"/>
</dbReference>
<feature type="domain" description="HTH lysR-type" evidence="5">
    <location>
        <begin position="1"/>
        <end position="57"/>
    </location>
</feature>
<evidence type="ECO:0000259" key="5">
    <source>
        <dbReference type="PROSITE" id="PS50931"/>
    </source>
</evidence>
<dbReference type="AlphaFoldDB" id="A0A3N0J1P5"/>
<dbReference type="Pfam" id="PF03466">
    <property type="entry name" value="LysR_substrate"/>
    <property type="match status" value="1"/>
</dbReference>
<evidence type="ECO:0000313" key="6">
    <source>
        <dbReference type="EMBL" id="RDB71768.1"/>
    </source>
</evidence>
<keyword evidence="3" id="KW-0238">DNA-binding</keyword>
<evidence type="ECO:0000256" key="1">
    <source>
        <dbReference type="ARBA" id="ARBA00009437"/>
    </source>
</evidence>
<dbReference type="Gene3D" id="3.40.190.290">
    <property type="match status" value="1"/>
</dbReference>
<comment type="caution">
    <text evidence="7">The sequence shown here is derived from an EMBL/GenBank/DDBJ whole genome shotgun (WGS) entry which is preliminary data.</text>
</comment>
<dbReference type="EMBL" id="PPTT01000001">
    <property type="protein sequence ID" value="RDB71768.1"/>
    <property type="molecule type" value="Genomic_DNA"/>
</dbReference>